<reference evidence="1 2" key="1">
    <citation type="journal article" date="2015" name="Nature">
        <title>rRNA introns, odd ribosomes, and small enigmatic genomes across a large radiation of phyla.</title>
        <authorList>
            <person name="Brown C.T."/>
            <person name="Hug L.A."/>
            <person name="Thomas B.C."/>
            <person name="Sharon I."/>
            <person name="Castelle C.J."/>
            <person name="Singh A."/>
            <person name="Wilkins M.J."/>
            <person name="Williams K.H."/>
            <person name="Banfield J.F."/>
        </authorList>
    </citation>
    <scope>NUCLEOTIDE SEQUENCE [LARGE SCALE GENOMIC DNA]</scope>
</reference>
<evidence type="ECO:0000313" key="2">
    <source>
        <dbReference type="Proteomes" id="UP000034325"/>
    </source>
</evidence>
<dbReference type="Proteomes" id="UP000034325">
    <property type="component" value="Unassembled WGS sequence"/>
</dbReference>
<dbReference type="EMBL" id="LBWA01000006">
    <property type="protein sequence ID" value="KKQ98013.1"/>
    <property type="molecule type" value="Genomic_DNA"/>
</dbReference>
<dbReference type="AlphaFoldDB" id="A0A0G0M1E0"/>
<comment type="caution">
    <text evidence="1">The sequence shown here is derived from an EMBL/GenBank/DDBJ whole genome shotgun (WGS) entry which is preliminary data.</text>
</comment>
<accession>A0A0G0M1E0</accession>
<name>A0A0G0M1E0_9BACT</name>
<proteinExistence type="predicted"/>
<gene>
    <name evidence="1" type="ORF">UT23_C0006G0054</name>
</gene>
<sequence length="181" mass="21609">MKLYRFSPIKSKEKLFEAIKHVHFECYKLCKQTFGHYLQNAGNIGIFCHYDDEFNFLTKLRKEMTEASDNWNQKYFRLLKPIVIPAKGDVPETIYTYLYIRRPDPYRHQVGDVDFYLEPEDYKKLKESLFTGKKIKGVRIFERPVEDMVELYDPDVDALGYVRTEKMTKLVRVELSDVTKL</sequence>
<protein>
    <submittedName>
        <fullName evidence="1">Uncharacterized protein</fullName>
    </submittedName>
</protein>
<evidence type="ECO:0000313" key="1">
    <source>
        <dbReference type="EMBL" id="KKQ98013.1"/>
    </source>
</evidence>
<organism evidence="1 2">
    <name type="scientific">Candidatus Woesebacteria bacterium GW2011_GWA1_39_12</name>
    <dbReference type="NCBI Taxonomy" id="1618549"/>
    <lineage>
        <taxon>Bacteria</taxon>
        <taxon>Candidatus Woeseibacteriota</taxon>
    </lineage>
</organism>